<gene>
    <name evidence="1" type="ORF">BN59_02750</name>
</gene>
<dbReference type="EMBL" id="CCSB01000003">
    <property type="protein sequence ID" value="CDZ78440.1"/>
    <property type="molecule type" value="Genomic_DNA"/>
</dbReference>
<sequence length="176" mass="19126">MTKYKSKINIDGKEFNLALNIGVEKSTYPLTQSKVLVAPSVEFQSLSGPEDMDLFIVLDVSGSMGAGEGSAKHTAQVIFKPTQLVNINKADIYSKLDRIAQESGGGTSLTKATNIIGSAELPFKGNQDLKNTFVLFITDGQDNNFDAEVALEGLKSRAGGKSYVSIIPFRLHIYRY</sequence>
<protein>
    <submittedName>
        <fullName evidence="1">Uncharacterized protein</fullName>
    </submittedName>
</protein>
<organism evidence="1 2">
    <name type="scientific">Legionella massiliensis</name>
    <dbReference type="NCBI Taxonomy" id="1034943"/>
    <lineage>
        <taxon>Bacteria</taxon>
        <taxon>Pseudomonadati</taxon>
        <taxon>Pseudomonadota</taxon>
        <taxon>Gammaproteobacteria</taxon>
        <taxon>Legionellales</taxon>
        <taxon>Legionellaceae</taxon>
        <taxon>Legionella</taxon>
    </lineage>
</organism>
<proteinExistence type="predicted"/>
<dbReference type="STRING" id="1034943.BN59_02750"/>
<accession>A0A078KVK4</accession>
<dbReference type="Proteomes" id="UP000044071">
    <property type="component" value="Unassembled WGS sequence"/>
</dbReference>
<evidence type="ECO:0000313" key="1">
    <source>
        <dbReference type="EMBL" id="CDZ78440.1"/>
    </source>
</evidence>
<dbReference type="Gene3D" id="3.40.50.410">
    <property type="entry name" value="von Willebrand factor, type A domain"/>
    <property type="match status" value="1"/>
</dbReference>
<dbReference type="AlphaFoldDB" id="A0A078KVK4"/>
<dbReference type="SUPFAM" id="SSF53300">
    <property type="entry name" value="vWA-like"/>
    <property type="match status" value="1"/>
</dbReference>
<reference evidence="1 2" key="1">
    <citation type="submission" date="2014-06" db="EMBL/GenBank/DDBJ databases">
        <authorList>
            <person name="Urmite Genomes Urmite Genomes"/>
        </authorList>
    </citation>
    <scope>NUCLEOTIDE SEQUENCE [LARGE SCALE GENOMIC DNA]</scope>
</reference>
<dbReference type="RefSeq" id="WP_044011585.1">
    <property type="nucleotide sequence ID" value="NZ_CCVW01000003.1"/>
</dbReference>
<name>A0A078KVK4_9GAMM</name>
<evidence type="ECO:0000313" key="2">
    <source>
        <dbReference type="Proteomes" id="UP000044071"/>
    </source>
</evidence>
<keyword evidence="2" id="KW-1185">Reference proteome</keyword>
<dbReference type="InterPro" id="IPR036465">
    <property type="entry name" value="vWFA_dom_sf"/>
</dbReference>